<organism evidence="1">
    <name type="scientific">Siphoviridae sp. ctNEy24</name>
    <dbReference type="NCBI Taxonomy" id="2825466"/>
    <lineage>
        <taxon>Viruses</taxon>
        <taxon>Duplodnaviria</taxon>
        <taxon>Heunggongvirae</taxon>
        <taxon>Uroviricota</taxon>
        <taxon>Caudoviricetes</taxon>
    </lineage>
</organism>
<protein>
    <submittedName>
        <fullName evidence="1">Uncharacterized protein</fullName>
    </submittedName>
</protein>
<reference evidence="1" key="1">
    <citation type="journal article" date="2021" name="Proc. Natl. Acad. Sci. U.S.A.">
        <title>A Catalog of Tens of Thousands of Viruses from Human Metagenomes Reveals Hidden Associations with Chronic Diseases.</title>
        <authorList>
            <person name="Tisza M.J."/>
            <person name="Buck C.B."/>
        </authorList>
    </citation>
    <scope>NUCLEOTIDE SEQUENCE</scope>
    <source>
        <strain evidence="1">CtNEy24</strain>
    </source>
</reference>
<dbReference type="EMBL" id="BK015974">
    <property type="protein sequence ID" value="DAF87981.1"/>
    <property type="molecule type" value="Genomic_DNA"/>
</dbReference>
<sequence length="32" mass="4037">MKFKERKNCLLSSPRWRMAQPYEKECSRLAYW</sequence>
<proteinExistence type="predicted"/>
<evidence type="ECO:0000313" key="1">
    <source>
        <dbReference type="EMBL" id="DAF87981.1"/>
    </source>
</evidence>
<accession>A0A8S5U0K5</accession>
<name>A0A8S5U0K5_9CAUD</name>